<dbReference type="AlphaFoldDB" id="A0A2B7X467"/>
<dbReference type="InterPro" id="IPR051468">
    <property type="entry name" value="Fungal_SecMetab_SDRs"/>
</dbReference>
<proteinExistence type="inferred from homology"/>
<dbReference type="Gene3D" id="3.40.50.720">
    <property type="entry name" value="NAD(P)-binding Rossmann-like Domain"/>
    <property type="match status" value="2"/>
</dbReference>
<organism evidence="2 3">
    <name type="scientific">Helicocarpus griseus UAMH5409</name>
    <dbReference type="NCBI Taxonomy" id="1447875"/>
    <lineage>
        <taxon>Eukaryota</taxon>
        <taxon>Fungi</taxon>
        <taxon>Dikarya</taxon>
        <taxon>Ascomycota</taxon>
        <taxon>Pezizomycotina</taxon>
        <taxon>Eurotiomycetes</taxon>
        <taxon>Eurotiomycetidae</taxon>
        <taxon>Onygenales</taxon>
        <taxon>Ajellomycetaceae</taxon>
        <taxon>Helicocarpus</taxon>
    </lineage>
</organism>
<dbReference type="OrthoDB" id="191139at2759"/>
<comment type="similarity">
    <text evidence="1">Belongs to the short-chain dehydrogenases/reductases (SDR) family.</text>
</comment>
<keyword evidence="3" id="KW-1185">Reference proteome</keyword>
<dbReference type="PANTHER" id="PTHR43544:SF2">
    <property type="entry name" value="OXIDOREDUCTASE"/>
    <property type="match status" value="1"/>
</dbReference>
<dbReference type="PANTHER" id="PTHR43544">
    <property type="entry name" value="SHORT-CHAIN DEHYDROGENASE/REDUCTASE"/>
    <property type="match status" value="1"/>
</dbReference>
<dbReference type="GO" id="GO:0005737">
    <property type="term" value="C:cytoplasm"/>
    <property type="evidence" value="ECO:0007669"/>
    <property type="project" value="TreeGrafter"/>
</dbReference>
<dbReference type="Proteomes" id="UP000223968">
    <property type="component" value="Unassembled WGS sequence"/>
</dbReference>
<dbReference type="STRING" id="1447875.A0A2B7X467"/>
<comment type="caution">
    <text evidence="2">The sequence shown here is derived from an EMBL/GenBank/DDBJ whole genome shotgun (WGS) entry which is preliminary data.</text>
</comment>
<reference evidence="2 3" key="1">
    <citation type="submission" date="2017-10" db="EMBL/GenBank/DDBJ databases">
        <title>Comparative genomics in systemic dimorphic fungi from Ajellomycetaceae.</title>
        <authorList>
            <person name="Munoz J.F."/>
            <person name="Mcewen J.G."/>
            <person name="Clay O.K."/>
            <person name="Cuomo C.A."/>
        </authorList>
    </citation>
    <scope>NUCLEOTIDE SEQUENCE [LARGE SCALE GENOMIC DNA]</scope>
    <source>
        <strain evidence="2 3">UAMH5409</strain>
    </source>
</reference>
<evidence type="ECO:0000313" key="2">
    <source>
        <dbReference type="EMBL" id="PGH06434.1"/>
    </source>
</evidence>
<sequence>MLKSATECHHFLESQDAVAIAEHIRRDQTLCKNRGLPSILAWYLPPATTRLGNSISIHLDPDNVLQDESLKQVRHLRYDSVVQSIKAYLNQMNQDTLVSNGENQLKLSAIVPTTREFETALKVLDYLQDHRSMLPLTSSSPLADAVAAIEEQISINPELRSEYRFMAQTSSSMWHKEKTRNYCYICRFKFTRSHRLYPALCLPCGNFNLAGSEASLPENLDLTGMTALVTGGRVHLGYHTVIRLLRCGARVIASSRYPRDAETKYQKEPDFEDWAHRLRIVGADFRSAKDAFRLIHVVKKVLSQWKDDGNGGKFKGLNILINNAAQTLTDPLKSESRAANKEECLQTKTAIGSLLVDDDNGYQARVKGGMAISWSSKLEGPSQFLLENVPGNNVEEFEHAKHPPQKGLRGDIVLEEDGGKSSWTQTLQEIPYEDMISAHSVNAFVPLILCRELLPLMAMGDELTIGSPTEAIADPEDNTTTQHAATVAARGYIINISSREGLFEETPDHSQKAGRHVHTNMSKAAINMITETEAAHTWTMHRVAMNTVDPGYMSAAPEYQRSEGCPIGFEDGAARVLWPIVVGVKHGAPVWGRFLKHFGEVNAQTGRARGTG</sequence>
<accession>A0A2B7X467</accession>
<dbReference type="SUPFAM" id="SSF51735">
    <property type="entry name" value="NAD(P)-binding Rossmann-fold domains"/>
    <property type="match status" value="1"/>
</dbReference>
<name>A0A2B7X467_9EURO</name>
<dbReference type="GO" id="GO:0016491">
    <property type="term" value="F:oxidoreductase activity"/>
    <property type="evidence" value="ECO:0007669"/>
    <property type="project" value="TreeGrafter"/>
</dbReference>
<dbReference type="EMBL" id="PDNB01000117">
    <property type="protein sequence ID" value="PGH06434.1"/>
    <property type="molecule type" value="Genomic_DNA"/>
</dbReference>
<protein>
    <submittedName>
        <fullName evidence="2">Uncharacterized protein</fullName>
    </submittedName>
</protein>
<dbReference type="InterPro" id="IPR036291">
    <property type="entry name" value="NAD(P)-bd_dom_sf"/>
</dbReference>
<gene>
    <name evidence="2" type="ORF">AJ79_06524</name>
</gene>
<evidence type="ECO:0000313" key="3">
    <source>
        <dbReference type="Proteomes" id="UP000223968"/>
    </source>
</evidence>
<evidence type="ECO:0000256" key="1">
    <source>
        <dbReference type="ARBA" id="ARBA00006484"/>
    </source>
</evidence>